<sequence length="99" mass="11187">MESVEVWATWRRFASLIRARRLGLRDSTLPARASVRRADHAHDDNPCSHSTHTVRSTTRAHDHRRQEKLYPRGGNFEPGGEARTHAPPLALSARLLDGD</sequence>
<comment type="caution">
    <text evidence="2">The sequence shown here is derived from an EMBL/GenBank/DDBJ whole genome shotgun (WGS) entry which is preliminary data.</text>
</comment>
<evidence type="ECO:0000256" key="1">
    <source>
        <dbReference type="SAM" id="MobiDB-lite"/>
    </source>
</evidence>
<accession>A0A5B7IIJ5</accession>
<feature type="compositionally biased region" description="Low complexity" evidence="1">
    <location>
        <begin position="48"/>
        <end position="57"/>
    </location>
</feature>
<gene>
    <name evidence="2" type="ORF">E2C01_074942</name>
</gene>
<reference evidence="2 3" key="1">
    <citation type="submission" date="2019-05" db="EMBL/GenBank/DDBJ databases">
        <title>Another draft genome of Portunus trituberculatus and its Hox gene families provides insights of decapod evolution.</title>
        <authorList>
            <person name="Jeong J.-H."/>
            <person name="Song I."/>
            <person name="Kim S."/>
            <person name="Choi T."/>
            <person name="Kim D."/>
            <person name="Ryu S."/>
            <person name="Kim W."/>
        </authorList>
    </citation>
    <scope>NUCLEOTIDE SEQUENCE [LARGE SCALE GENOMIC DNA]</scope>
    <source>
        <tissue evidence="2">Muscle</tissue>
    </source>
</reference>
<proteinExistence type="predicted"/>
<dbReference type="AlphaFoldDB" id="A0A5B7IIJ5"/>
<name>A0A5B7IIJ5_PORTR</name>
<protein>
    <submittedName>
        <fullName evidence="2">Uncharacterized protein</fullName>
    </submittedName>
</protein>
<organism evidence="2 3">
    <name type="scientific">Portunus trituberculatus</name>
    <name type="common">Swimming crab</name>
    <name type="synonym">Neptunus trituberculatus</name>
    <dbReference type="NCBI Taxonomy" id="210409"/>
    <lineage>
        <taxon>Eukaryota</taxon>
        <taxon>Metazoa</taxon>
        <taxon>Ecdysozoa</taxon>
        <taxon>Arthropoda</taxon>
        <taxon>Crustacea</taxon>
        <taxon>Multicrustacea</taxon>
        <taxon>Malacostraca</taxon>
        <taxon>Eumalacostraca</taxon>
        <taxon>Eucarida</taxon>
        <taxon>Decapoda</taxon>
        <taxon>Pleocyemata</taxon>
        <taxon>Brachyura</taxon>
        <taxon>Eubrachyura</taxon>
        <taxon>Portunoidea</taxon>
        <taxon>Portunidae</taxon>
        <taxon>Portuninae</taxon>
        <taxon>Portunus</taxon>
    </lineage>
</organism>
<evidence type="ECO:0000313" key="3">
    <source>
        <dbReference type="Proteomes" id="UP000324222"/>
    </source>
</evidence>
<feature type="region of interest" description="Disordered" evidence="1">
    <location>
        <begin position="35"/>
        <end position="99"/>
    </location>
</feature>
<keyword evidence="3" id="KW-1185">Reference proteome</keyword>
<dbReference type="EMBL" id="VSRR010053814">
    <property type="protein sequence ID" value="MPC80364.1"/>
    <property type="molecule type" value="Genomic_DNA"/>
</dbReference>
<dbReference type="Proteomes" id="UP000324222">
    <property type="component" value="Unassembled WGS sequence"/>
</dbReference>
<evidence type="ECO:0000313" key="2">
    <source>
        <dbReference type="EMBL" id="MPC80364.1"/>
    </source>
</evidence>
<feature type="compositionally biased region" description="Basic and acidic residues" evidence="1">
    <location>
        <begin position="36"/>
        <end position="46"/>
    </location>
</feature>